<dbReference type="EMBL" id="AF250284">
    <property type="protein sequence ID" value="AAG02746.1"/>
    <property type="molecule type" value="Genomic_DNA"/>
</dbReference>
<dbReference type="GeneID" id="1494630"/>
<organism evidence="1 2">
    <name type="scientific">Amsacta moorei entomopoxvirus</name>
    <name type="common">AmEPV</name>
    <dbReference type="NCBI Taxonomy" id="28321"/>
    <lineage>
        <taxon>Viruses</taxon>
        <taxon>Varidnaviria</taxon>
        <taxon>Bamfordvirae</taxon>
        <taxon>Nucleocytoviricota</taxon>
        <taxon>Pokkesviricetes</taxon>
        <taxon>Chitovirales</taxon>
        <taxon>Poxviridae</taxon>
        <taxon>Entomopoxvirinae</taxon>
        <taxon>Betaentomopoxvirus</taxon>
    </lineage>
</organism>
<dbReference type="KEGG" id="vg:1494630"/>
<keyword evidence="2" id="KW-1185">Reference proteome</keyword>
<organismHost>
    <name type="scientific">Amsacta</name>
    <dbReference type="NCBI Taxonomy" id="340055"/>
</organismHost>
<evidence type="ECO:0000313" key="2">
    <source>
        <dbReference type="Proteomes" id="UP000000872"/>
    </source>
</evidence>
<reference evidence="1 2" key="1">
    <citation type="journal article" date="2000" name="Virology">
        <title>Complete genomic sequence of the Amsacta moorei entomopoxvirus: analysis and comparison with other poxviruses.</title>
        <authorList>
            <person name="Bawden A.L."/>
            <person name="Glassberg K.J."/>
            <person name="Diggans J."/>
            <person name="Shaw R."/>
            <person name="Farmerie W."/>
            <person name="Moyer R.W."/>
        </authorList>
    </citation>
    <scope>NUCLEOTIDE SEQUENCE [LARGE SCALE GENOMIC DNA]</scope>
</reference>
<sequence length="184" mass="22329">MKIDIKIDETIIDKIIYNCYKKKDIIPNNSIIKFILKKYIFKNIEPKDVLYIIEDMDYNNKCKKVKKINNNIYEKITFFGMYSPMLNYYDKNNIKYKLCEENVDLSEYPYIKLIEFEDFSYNTDGLKKIEDDDIYFESFIKGLYNKDKYYKELLYMIIYCNYSDPDFLVGVIKIPHKINIILSR</sequence>
<protein>
    <submittedName>
        <fullName evidence="1">AMV040</fullName>
    </submittedName>
</protein>
<dbReference type="RefSeq" id="NP_064822.1">
    <property type="nucleotide sequence ID" value="NC_002520.1"/>
</dbReference>
<accession>Q9EN08</accession>
<dbReference type="OrthoDB" id="25920at10239"/>
<name>Q9EN08_AMEPV</name>
<gene>
    <name evidence="1" type="primary">AMV040</name>
</gene>
<proteinExistence type="predicted"/>
<evidence type="ECO:0000313" key="1">
    <source>
        <dbReference type="EMBL" id="AAG02746.1"/>
    </source>
</evidence>
<dbReference type="Proteomes" id="UP000000872">
    <property type="component" value="Segment"/>
</dbReference>